<dbReference type="EMBL" id="JACWFH010000029">
    <property type="protein sequence ID" value="MBY0098824.1"/>
    <property type="molecule type" value="Genomic_DNA"/>
</dbReference>
<gene>
    <name evidence="1" type="ORF">H0185_18830</name>
</gene>
<dbReference type="RefSeq" id="WP_221875044.1">
    <property type="nucleotide sequence ID" value="NZ_JACWFH010000029.1"/>
</dbReference>
<evidence type="ECO:0000313" key="2">
    <source>
        <dbReference type="Proteomes" id="UP000769780"/>
    </source>
</evidence>
<dbReference type="InterPro" id="IPR058870">
    <property type="entry name" value="YuzC"/>
</dbReference>
<sequence>MYDNRYYCQYQNPYPHQYFYQSFPTPYIYRQYPEVDDTIFHKSVMAFQTITKESSTILQKLSDRSFAHKLMTAAQKGNQHEVDGLMKSIGINTPITTKYTPSGLELRIHADVEGSQCCTLTMFLKWGN</sequence>
<evidence type="ECO:0000313" key="1">
    <source>
        <dbReference type="EMBL" id="MBY0098824.1"/>
    </source>
</evidence>
<accession>A0ABS7K975</accession>
<keyword evidence="2" id="KW-1185">Reference proteome</keyword>
<protein>
    <recommendedName>
        <fullName evidence="3">Inner spore coat protein</fullName>
    </recommendedName>
</protein>
<reference evidence="1 2" key="1">
    <citation type="submission" date="2020-07" db="EMBL/GenBank/DDBJ databases">
        <title>Fungal Genomes of the International Space Station.</title>
        <authorList>
            <person name="Seuylemezian A."/>
            <person name="Singh N.K."/>
            <person name="Wood J."/>
            <person name="Venkateswaran K."/>
        </authorList>
    </citation>
    <scope>NUCLEOTIDE SEQUENCE [LARGE SCALE GENOMIC DNA]</scope>
    <source>
        <strain evidence="1 2">PL-B2</strain>
    </source>
</reference>
<organism evidence="1 2">
    <name type="scientific">Mesobacillus maritimus</name>
    <dbReference type="NCBI Taxonomy" id="1643336"/>
    <lineage>
        <taxon>Bacteria</taxon>
        <taxon>Bacillati</taxon>
        <taxon>Bacillota</taxon>
        <taxon>Bacilli</taxon>
        <taxon>Bacillales</taxon>
        <taxon>Bacillaceae</taxon>
        <taxon>Mesobacillus</taxon>
    </lineage>
</organism>
<proteinExistence type="predicted"/>
<dbReference type="Pfam" id="PF26344">
    <property type="entry name" value="YuzC"/>
    <property type="match status" value="1"/>
</dbReference>
<comment type="caution">
    <text evidence="1">The sequence shown here is derived from an EMBL/GenBank/DDBJ whole genome shotgun (WGS) entry which is preliminary data.</text>
</comment>
<name>A0ABS7K975_9BACI</name>
<evidence type="ECO:0008006" key="3">
    <source>
        <dbReference type="Google" id="ProtNLM"/>
    </source>
</evidence>
<dbReference type="Proteomes" id="UP000769780">
    <property type="component" value="Unassembled WGS sequence"/>
</dbReference>